<sequence length="459" mass="52760">MPTDSSLTTPIPAPKPHFSHPETLSSPETPPLLFLTLQPPDAAPPRQRQSPDAAPPRQRQPPDAGCQQPLLAAPEASSLTSSTRRHLHHLPSSLTSPPPPSHPPGRPTHPLDMTSSNISLMCYYDGVLRTEDHKPQYEGDIVRILRVKKDTTFTELMRKLYILTKYDERYVKIGITCKWPTSMGEYIVVRVEDDETVENMFDLYLSHVCTVQFYLEKEDIENISIQGNNEVQAHGHIDDNLHTQHSEHQQPTGLFTRMLNDDVDSTRFCSANERDVRYESYDYTLPTDYNPWSIGYDGGSSQYHFMSITDPSHTFHSASSSGHHVTEEHVIEEDEEDEIDSQDDIDDNENMEEGDDEPLFDIARVNNTEIEYEQDPPDVFTSDQWIDEAIMNNSYEGIDVPCTLEGEKPHMWHRRTDYIIPPDEETVGIGRVEYMAWYWSITRRYIGRPGFNYDMRYEP</sequence>
<protein>
    <recommendedName>
        <fullName evidence="2">PB1 domain-containing protein</fullName>
    </recommendedName>
</protein>
<name>A0A843VUA7_COLES</name>
<dbReference type="EMBL" id="NMUH01001928">
    <property type="protein sequence ID" value="MQL96554.1"/>
    <property type="molecule type" value="Genomic_DNA"/>
</dbReference>
<evidence type="ECO:0000313" key="3">
    <source>
        <dbReference type="EMBL" id="MQL96554.1"/>
    </source>
</evidence>
<accession>A0A843VUA7</accession>
<comment type="caution">
    <text evidence="3">The sequence shown here is derived from an EMBL/GenBank/DDBJ whole genome shotgun (WGS) entry which is preliminary data.</text>
</comment>
<evidence type="ECO:0000259" key="2">
    <source>
        <dbReference type="Pfam" id="PF00564"/>
    </source>
</evidence>
<feature type="compositionally biased region" description="Pro residues" evidence="1">
    <location>
        <begin position="96"/>
        <end position="107"/>
    </location>
</feature>
<organism evidence="3 4">
    <name type="scientific">Colocasia esculenta</name>
    <name type="common">Wild taro</name>
    <name type="synonym">Arum esculentum</name>
    <dbReference type="NCBI Taxonomy" id="4460"/>
    <lineage>
        <taxon>Eukaryota</taxon>
        <taxon>Viridiplantae</taxon>
        <taxon>Streptophyta</taxon>
        <taxon>Embryophyta</taxon>
        <taxon>Tracheophyta</taxon>
        <taxon>Spermatophyta</taxon>
        <taxon>Magnoliopsida</taxon>
        <taxon>Liliopsida</taxon>
        <taxon>Araceae</taxon>
        <taxon>Aroideae</taxon>
        <taxon>Colocasieae</taxon>
        <taxon>Colocasia</taxon>
    </lineage>
</organism>
<evidence type="ECO:0000313" key="4">
    <source>
        <dbReference type="Proteomes" id="UP000652761"/>
    </source>
</evidence>
<evidence type="ECO:0000256" key="1">
    <source>
        <dbReference type="SAM" id="MobiDB-lite"/>
    </source>
</evidence>
<feature type="region of interest" description="Disordered" evidence="1">
    <location>
        <begin position="1"/>
        <end position="112"/>
    </location>
</feature>
<dbReference type="Pfam" id="PF00564">
    <property type="entry name" value="PB1"/>
    <property type="match status" value="1"/>
</dbReference>
<keyword evidence="4" id="KW-1185">Reference proteome</keyword>
<feature type="domain" description="PB1" evidence="2">
    <location>
        <begin position="133"/>
        <end position="204"/>
    </location>
</feature>
<dbReference type="AlphaFoldDB" id="A0A843VUA7"/>
<dbReference type="InterPro" id="IPR000270">
    <property type="entry name" value="PB1_dom"/>
</dbReference>
<gene>
    <name evidence="3" type="ORF">Taro_029225</name>
</gene>
<proteinExistence type="predicted"/>
<feature type="region of interest" description="Disordered" evidence="1">
    <location>
        <begin position="331"/>
        <end position="355"/>
    </location>
</feature>
<dbReference type="Proteomes" id="UP000652761">
    <property type="component" value="Unassembled WGS sequence"/>
</dbReference>
<reference evidence="3" key="1">
    <citation type="submission" date="2017-07" db="EMBL/GenBank/DDBJ databases">
        <title>Taro Niue Genome Assembly and Annotation.</title>
        <authorList>
            <person name="Atibalentja N."/>
            <person name="Keating K."/>
            <person name="Fields C.J."/>
        </authorList>
    </citation>
    <scope>NUCLEOTIDE SEQUENCE</scope>
    <source>
        <strain evidence="3">Niue_2</strain>
        <tissue evidence="3">Leaf</tissue>
    </source>
</reference>
<dbReference type="OrthoDB" id="672083at2759"/>
<feature type="compositionally biased region" description="Low complexity" evidence="1">
    <location>
        <begin position="21"/>
        <end position="64"/>
    </location>
</feature>